<keyword evidence="2" id="KW-1185">Reference proteome</keyword>
<name>A0A8J6IFK8_9FIRM</name>
<gene>
    <name evidence="1" type="ORF">H8K20_07530</name>
</gene>
<dbReference type="RefSeq" id="WP_186487971.1">
    <property type="nucleotide sequence ID" value="NZ_JACOGI010000001.1"/>
</dbReference>
<organism evidence="1 2">
    <name type="scientific">Neobittarella massiliensis</name>
    <name type="common">ex Bilen et al. 2018</name>
    <dbReference type="NCBI Taxonomy" id="2041842"/>
    <lineage>
        <taxon>Bacteria</taxon>
        <taxon>Bacillati</taxon>
        <taxon>Bacillota</taxon>
        <taxon>Clostridia</taxon>
        <taxon>Eubacteriales</taxon>
        <taxon>Oscillospiraceae</taxon>
        <taxon>Neobittarella (ex Bilen et al. 2018)</taxon>
    </lineage>
</organism>
<evidence type="ECO:0000313" key="1">
    <source>
        <dbReference type="EMBL" id="MBC3516245.1"/>
    </source>
</evidence>
<dbReference type="EMBL" id="JACOGI010000001">
    <property type="protein sequence ID" value="MBC3516245.1"/>
    <property type="molecule type" value="Genomic_DNA"/>
</dbReference>
<protein>
    <submittedName>
        <fullName evidence="1">N4-gp56 family major capsid protein</fullName>
    </submittedName>
</protein>
<dbReference type="NCBIfam" id="TIGR04387">
    <property type="entry name" value="capsid_maj_N4"/>
    <property type="match status" value="2"/>
</dbReference>
<proteinExistence type="predicted"/>
<reference evidence="1" key="1">
    <citation type="submission" date="2020-08" db="EMBL/GenBank/DDBJ databases">
        <authorList>
            <person name="Liu C."/>
            <person name="Sun Q."/>
        </authorList>
    </citation>
    <scope>NUCLEOTIDE SEQUENCE</scope>
    <source>
        <strain evidence="1">NSJ-65</strain>
    </source>
</reference>
<comment type="caution">
    <text evidence="1">The sequence shown here is derived from an EMBL/GenBank/DDBJ whole genome shotgun (WGS) entry which is preliminary data.</text>
</comment>
<sequence length="395" mass="42022">MMEVNTTSQSGQGQEILSAQMKTYYDKELIRNAKPRLVHDQFAQKKPIPPNRGKTVEFRKLSPFAPATEPLQEGVTPAGKKLDWSTLSATVSQYGDYVSVSDMLEMTAIDHNLLEAQEILGDQAGRTLDTVTREIISAGTNVMFANKKLARHTLTGGGGQEGDFLRVEDIKRAATCLKNNLATPIGGSYVAIIHPNVAHDLTADPLWEAVKSYDPKDLYDGEIGRLFGVRFIETSEAKVFRAQPFGAFGTLHVAGASGTALTVKEAVEGQDLEGRMLLIDGQVYTVTAQAGKVLTLDESCAAAADAVIYDGGAGAAGADVYATLVFGQNAYGVTEIEGGGLQTIIKQLGSAGSSDPLDQRATVGWKATRTAAILSEPFMVRLESCSSAVGEGGML</sequence>
<evidence type="ECO:0000313" key="2">
    <source>
        <dbReference type="Proteomes" id="UP000597668"/>
    </source>
</evidence>
<dbReference type="Proteomes" id="UP000597668">
    <property type="component" value="Unassembled WGS sequence"/>
</dbReference>
<dbReference type="AlphaFoldDB" id="A0A8J6IFK8"/>
<accession>A0A8J6IFK8</accession>